<proteinExistence type="predicted"/>
<accession>T1AP22</accession>
<dbReference type="AlphaFoldDB" id="T1AP22"/>
<dbReference type="SUPFAM" id="SSF111369">
    <property type="entry name" value="HlyD-like secretion proteins"/>
    <property type="match status" value="1"/>
</dbReference>
<reference evidence="1" key="1">
    <citation type="submission" date="2013-08" db="EMBL/GenBank/DDBJ databases">
        <authorList>
            <person name="Mendez C."/>
            <person name="Richter M."/>
            <person name="Ferrer M."/>
            <person name="Sanchez J."/>
        </authorList>
    </citation>
    <scope>NUCLEOTIDE SEQUENCE</scope>
</reference>
<dbReference type="Gene3D" id="2.40.50.100">
    <property type="match status" value="1"/>
</dbReference>
<protein>
    <submittedName>
        <fullName evidence="1">Efflux transporter, RND family, MFP subunit</fullName>
    </submittedName>
</protein>
<evidence type="ECO:0000313" key="1">
    <source>
        <dbReference type="EMBL" id="EQD42464.1"/>
    </source>
</evidence>
<name>T1AP22_9ZZZZ</name>
<dbReference type="GO" id="GO:1990281">
    <property type="term" value="C:efflux pump complex"/>
    <property type="evidence" value="ECO:0007669"/>
    <property type="project" value="TreeGrafter"/>
</dbReference>
<dbReference type="PANTHER" id="PTHR30469">
    <property type="entry name" value="MULTIDRUG RESISTANCE PROTEIN MDTA"/>
    <property type="match status" value="1"/>
</dbReference>
<feature type="non-terminal residue" evidence="1">
    <location>
        <position position="170"/>
    </location>
</feature>
<dbReference type="PANTHER" id="PTHR30469:SF18">
    <property type="entry name" value="RESISTANCE-NODULATION-CELL DIVISION (RND) EFFLUX MEMBRANE FUSION PROTEIN-RELATED"/>
    <property type="match status" value="1"/>
</dbReference>
<comment type="caution">
    <text evidence="1">The sequence shown here is derived from an EMBL/GenBank/DDBJ whole genome shotgun (WGS) entry which is preliminary data.</text>
</comment>
<dbReference type="Gene3D" id="1.10.287.470">
    <property type="entry name" value="Helix hairpin bin"/>
    <property type="match status" value="1"/>
</dbReference>
<sequence>MLAGGLDGCASRHAPPARVAGAPLAALRVEPRSSVAERSFDGIVQAVDRATLTAQTSGRVVAIYRDVDDFVPAGALLLRLRATIQRADLGRARAALHAARARATEADKRYRRIRALYVQRVVPKADFDQVTAARDAAVAALNAARAAVAAAAEGVAYTEIRAPYASVVTA</sequence>
<dbReference type="GO" id="GO:0015562">
    <property type="term" value="F:efflux transmembrane transporter activity"/>
    <property type="evidence" value="ECO:0007669"/>
    <property type="project" value="TreeGrafter"/>
</dbReference>
<reference evidence="1" key="2">
    <citation type="journal article" date="2014" name="ISME J.">
        <title>Microbial stratification in low pH oxic and suboxic macroscopic growths along an acid mine drainage.</title>
        <authorList>
            <person name="Mendez-Garcia C."/>
            <person name="Mesa V."/>
            <person name="Sprenger R.R."/>
            <person name="Richter M."/>
            <person name="Diez M.S."/>
            <person name="Solano J."/>
            <person name="Bargiela R."/>
            <person name="Golyshina O.V."/>
            <person name="Manteca A."/>
            <person name="Ramos J.L."/>
            <person name="Gallego J.R."/>
            <person name="Llorente I."/>
            <person name="Martins Dos Santos V.A."/>
            <person name="Jensen O.N."/>
            <person name="Pelaez A.I."/>
            <person name="Sanchez J."/>
            <person name="Ferrer M."/>
        </authorList>
    </citation>
    <scope>NUCLEOTIDE SEQUENCE</scope>
</reference>
<gene>
    <name evidence="1" type="ORF">B1A_15915</name>
</gene>
<organism evidence="1">
    <name type="scientific">mine drainage metagenome</name>
    <dbReference type="NCBI Taxonomy" id="410659"/>
    <lineage>
        <taxon>unclassified sequences</taxon>
        <taxon>metagenomes</taxon>
        <taxon>ecological metagenomes</taxon>
    </lineage>
</organism>
<dbReference type="EMBL" id="AUZX01011685">
    <property type="protein sequence ID" value="EQD42464.1"/>
    <property type="molecule type" value="Genomic_DNA"/>
</dbReference>